<dbReference type="UniPathway" id="UPA00050">
    <property type="reaction ID" value="UER00463"/>
</dbReference>
<dbReference type="AlphaFoldDB" id="A0A0C2DPL5"/>
<feature type="active site" description="Proton acceptor" evidence="15 16">
    <location>
        <position position="233"/>
    </location>
</feature>
<comment type="caution">
    <text evidence="15">Lacks conserved residue(s) required for the propagation of feature annotation.</text>
</comment>
<keyword evidence="11 15" id="KW-0560">Oxidoreductase</keyword>
<comment type="catalytic activity">
    <reaction evidence="14 15">
        <text>L-aspartate 4-semialdehyde + phosphate + NADP(+) = 4-phospho-L-aspartate + NADPH + H(+)</text>
        <dbReference type="Rhea" id="RHEA:24284"/>
        <dbReference type="ChEBI" id="CHEBI:15378"/>
        <dbReference type="ChEBI" id="CHEBI:43474"/>
        <dbReference type="ChEBI" id="CHEBI:57535"/>
        <dbReference type="ChEBI" id="CHEBI:57783"/>
        <dbReference type="ChEBI" id="CHEBI:58349"/>
        <dbReference type="ChEBI" id="CHEBI:537519"/>
        <dbReference type="EC" id="1.2.1.11"/>
    </reaction>
</comment>
<accession>A0A0C2DPL5</accession>
<evidence type="ECO:0000256" key="5">
    <source>
        <dbReference type="ARBA" id="ARBA00011738"/>
    </source>
</evidence>
<evidence type="ECO:0000259" key="17">
    <source>
        <dbReference type="SMART" id="SM00859"/>
    </source>
</evidence>
<evidence type="ECO:0000256" key="12">
    <source>
        <dbReference type="ARBA" id="ARBA00023154"/>
    </source>
</evidence>
<reference evidence="21" key="2">
    <citation type="submission" date="2020-04" db="EMBL/GenBank/DDBJ databases">
        <title>Genome analysis and biological profiling of marine Cellulosimicrobium funkei MOSEL-ME6.</title>
        <authorList>
            <person name="Tanveer F."/>
            <person name="Xie Y."/>
            <person name="Shinwari Z.K."/>
        </authorList>
    </citation>
    <scope>NUCLEOTIDE SEQUENCE [LARGE SCALE GENOMIC DNA]</scope>
    <source>
        <strain evidence="21">MOSEL-ME25</strain>
    </source>
</reference>
<dbReference type="NCBIfam" id="NF011456">
    <property type="entry name" value="PRK14874.1"/>
    <property type="match status" value="1"/>
</dbReference>
<comment type="pathway">
    <text evidence="1 15">Amino-acid biosynthesis; L-methionine biosynthesis via de novo pathway; L-homoserine from L-aspartate: step 2/3.</text>
</comment>
<evidence type="ECO:0000256" key="7">
    <source>
        <dbReference type="ARBA" id="ARBA00022605"/>
    </source>
</evidence>
<reference evidence="19" key="3">
    <citation type="submission" date="2020-04" db="EMBL/GenBank/DDBJ databases">
        <authorList>
            <person name="Tanveer F."/>
            <person name="Xie Y."/>
            <person name="Shinwari Z.K."/>
        </authorList>
    </citation>
    <scope>NUCLEOTIDE SEQUENCE</scope>
    <source>
        <strain evidence="19">MOSEL-ME25</strain>
    </source>
</reference>
<dbReference type="UniPathway" id="UPA00051">
    <property type="reaction ID" value="UER00464"/>
</dbReference>
<dbReference type="EC" id="1.2.1.11" evidence="6 15"/>
<dbReference type="EMBL" id="JABEVU030000001">
    <property type="protein sequence ID" value="MDB0579158.1"/>
    <property type="molecule type" value="Genomic_DNA"/>
</dbReference>
<feature type="active site" description="Acyl-thioester intermediate" evidence="15 16">
    <location>
        <position position="126"/>
    </location>
</feature>
<dbReference type="STRING" id="45670.SN16_01205"/>
<dbReference type="InterPro" id="IPR005986">
    <property type="entry name" value="Asp_semialdehyde_DH_beta"/>
</dbReference>
<name>A0A0C2DPL5_9STAP</name>
<dbReference type="SUPFAM" id="SSF55347">
    <property type="entry name" value="Glyceraldehyde-3-phosphate dehydrogenase-like, C-terminal domain"/>
    <property type="match status" value="1"/>
</dbReference>
<evidence type="ECO:0000256" key="14">
    <source>
        <dbReference type="ARBA" id="ARBA00047891"/>
    </source>
</evidence>
<keyword evidence="13 15" id="KW-0486">Methionine biosynthesis</keyword>
<reference evidence="18 20" key="1">
    <citation type="submission" date="2015-01" db="EMBL/GenBank/DDBJ databases">
        <title>Genome sequences of high lactate-tolerant strain Salinicoccus roseus W12 with industrial interest.</title>
        <authorList>
            <person name="Wang H."/>
            <person name="Yu B."/>
        </authorList>
    </citation>
    <scope>NUCLEOTIDE SEQUENCE [LARGE SCALE GENOMIC DNA]</scope>
    <source>
        <strain evidence="18 20">W12</strain>
    </source>
</reference>
<dbReference type="PIRSF" id="PIRSF000148">
    <property type="entry name" value="ASA_dh"/>
    <property type="match status" value="1"/>
</dbReference>
<evidence type="ECO:0000313" key="18">
    <source>
        <dbReference type="EMBL" id="KIH72008.1"/>
    </source>
</evidence>
<dbReference type="SUPFAM" id="SSF51735">
    <property type="entry name" value="NAD(P)-binding Rossmann-fold domains"/>
    <property type="match status" value="1"/>
</dbReference>
<keyword evidence="10 15" id="KW-0220">Diaminopimelate biosynthesis</keyword>
<dbReference type="NCBIfam" id="TIGR01296">
    <property type="entry name" value="asd_B"/>
    <property type="match status" value="1"/>
</dbReference>
<dbReference type="Pfam" id="PF02774">
    <property type="entry name" value="Semialdhyde_dhC"/>
    <property type="match status" value="1"/>
</dbReference>
<dbReference type="InterPro" id="IPR012080">
    <property type="entry name" value="Asp_semialdehyde_DH"/>
</dbReference>
<sequence>MVKVAIVGATGVVGSKMIEMFEQYEIAADELVLFSSPRSAGKEVEVQGQMYTVRELTEEAAKEGFDYVIMSAGGGTSKHFAPLFEEGGAIVIDNSSQWRMHEDIDLIVPEINRPVLDRRIIANPNCSTIQSVVALQPLKEKFGLKRVHYTTYQAVSGSGVGGLRDLEEGAKGEAPTTYPHPIHDNVLPHIDVFQEDGYTKEERKMIDETQKILSQPDLAVTATCVRVPVTNSHAVQINVTLDKEATVEEVREAFKGIPHIKLVDNPENNEYPTPLDSTGKSEVFVGRIRKDESLENTFHIWCTADNLLKGAAQNTVQILKMMMETESVQNG</sequence>
<evidence type="ECO:0000256" key="4">
    <source>
        <dbReference type="ARBA" id="ARBA00010584"/>
    </source>
</evidence>
<evidence type="ECO:0000256" key="6">
    <source>
        <dbReference type="ARBA" id="ARBA00013120"/>
    </source>
</evidence>
<dbReference type="InterPro" id="IPR000534">
    <property type="entry name" value="Semialdehyde_DH_NAD-bd"/>
</dbReference>
<dbReference type="Pfam" id="PF01118">
    <property type="entry name" value="Semialdhyde_dh"/>
    <property type="match status" value="1"/>
</dbReference>
<dbReference type="GO" id="GO:0019877">
    <property type="term" value="P:diaminopimelate biosynthetic process"/>
    <property type="evidence" value="ECO:0007669"/>
    <property type="project" value="UniProtKB-UniRule"/>
</dbReference>
<feature type="binding site" evidence="15">
    <location>
        <position position="306"/>
    </location>
    <ligand>
        <name>NADP(+)</name>
        <dbReference type="ChEBI" id="CHEBI:58349"/>
    </ligand>
</feature>
<keyword evidence="8 15" id="KW-0791">Threonine biosynthesis</keyword>
<dbReference type="Proteomes" id="UP000031546">
    <property type="component" value="Unassembled WGS sequence"/>
</dbReference>
<comment type="subunit">
    <text evidence="5 15">Homodimer.</text>
</comment>
<dbReference type="CDD" id="cd02316">
    <property type="entry name" value="VcASADH2_like_N"/>
    <property type="match status" value="1"/>
</dbReference>
<comment type="pathway">
    <text evidence="2 15">Amino-acid biosynthesis; L-lysine biosynthesis via DAP pathway; (S)-tetrahydrodipicolinate from L-aspartate: step 2/4.</text>
</comment>
<dbReference type="InterPro" id="IPR012280">
    <property type="entry name" value="Semialdhyde_DH_dimer_dom"/>
</dbReference>
<dbReference type="GO" id="GO:0009088">
    <property type="term" value="P:threonine biosynthetic process"/>
    <property type="evidence" value="ECO:0007669"/>
    <property type="project" value="UniProtKB-UniRule"/>
</dbReference>
<evidence type="ECO:0000256" key="11">
    <source>
        <dbReference type="ARBA" id="ARBA00023002"/>
    </source>
</evidence>
<evidence type="ECO:0000256" key="2">
    <source>
        <dbReference type="ARBA" id="ARBA00005076"/>
    </source>
</evidence>
<comment type="function">
    <text evidence="15">Catalyzes the NADPH-dependent formation of L-aspartate-semialdehyde (L-ASA) by the reductive dephosphorylation of L-aspartyl-4-phosphate.</text>
</comment>
<dbReference type="GO" id="GO:0046983">
    <property type="term" value="F:protein dimerization activity"/>
    <property type="evidence" value="ECO:0007669"/>
    <property type="project" value="InterPro"/>
</dbReference>
<evidence type="ECO:0000256" key="3">
    <source>
        <dbReference type="ARBA" id="ARBA00005097"/>
    </source>
</evidence>
<evidence type="ECO:0000256" key="8">
    <source>
        <dbReference type="ARBA" id="ARBA00022697"/>
    </source>
</evidence>
<dbReference type="Gene3D" id="3.40.50.720">
    <property type="entry name" value="NAD(P)-binding Rossmann-like Domain"/>
    <property type="match status" value="1"/>
</dbReference>
<dbReference type="PANTHER" id="PTHR46278">
    <property type="entry name" value="DEHYDROGENASE, PUTATIVE-RELATED"/>
    <property type="match status" value="1"/>
</dbReference>
<feature type="binding site" evidence="15">
    <location>
        <position position="153"/>
    </location>
    <ligand>
        <name>substrate</name>
    </ligand>
</feature>
<dbReference type="CDD" id="cd18131">
    <property type="entry name" value="ASADH_C_bac_euk_like"/>
    <property type="match status" value="1"/>
</dbReference>
<dbReference type="GO" id="GO:0009097">
    <property type="term" value="P:isoleucine biosynthetic process"/>
    <property type="evidence" value="ECO:0007669"/>
    <property type="project" value="UniProtKB-UniRule"/>
</dbReference>
<feature type="domain" description="Semialdehyde dehydrogenase NAD-binding" evidence="17">
    <location>
        <begin position="3"/>
        <end position="119"/>
    </location>
</feature>
<evidence type="ECO:0000313" key="20">
    <source>
        <dbReference type="Proteomes" id="UP000031546"/>
    </source>
</evidence>
<reference evidence="19 21" key="4">
    <citation type="submission" date="2022-12" db="EMBL/GenBank/DDBJ databases">
        <title>Genome analysis and biological profiling of marine Salinicoccus roseus MOSEL-ME25.</title>
        <authorList>
            <person name="Mirza F.T."/>
            <person name="Xie Y."/>
            <person name="Shinwari Z.K."/>
        </authorList>
    </citation>
    <scope>NUCLEOTIDE SEQUENCE [LARGE SCALE GENOMIC DNA]</scope>
    <source>
        <strain evidence="19 21">MOSEL-ME25</strain>
    </source>
</reference>
<keyword evidence="9 15" id="KW-0521">NADP</keyword>
<dbReference type="GO" id="GO:0051287">
    <property type="term" value="F:NAD binding"/>
    <property type="evidence" value="ECO:0007669"/>
    <property type="project" value="InterPro"/>
</dbReference>
<dbReference type="GO" id="GO:0071266">
    <property type="term" value="P:'de novo' L-methionine biosynthetic process"/>
    <property type="evidence" value="ECO:0007669"/>
    <property type="project" value="UniProtKB-UniRule"/>
</dbReference>
<evidence type="ECO:0000256" key="13">
    <source>
        <dbReference type="ARBA" id="ARBA00023167"/>
    </source>
</evidence>
<feature type="binding site" evidence="15">
    <location>
        <begin position="10"/>
        <end position="13"/>
    </location>
    <ligand>
        <name>NADP(+)</name>
        <dbReference type="ChEBI" id="CHEBI:58349"/>
    </ligand>
</feature>
<keyword evidence="7 15" id="KW-0028">Amino-acid biosynthesis</keyword>
<dbReference type="PANTHER" id="PTHR46278:SF2">
    <property type="entry name" value="ASPARTATE-SEMIALDEHYDE DEHYDROGENASE"/>
    <property type="match status" value="1"/>
</dbReference>
<evidence type="ECO:0000256" key="9">
    <source>
        <dbReference type="ARBA" id="ARBA00022857"/>
    </source>
</evidence>
<dbReference type="GeneID" id="77844159"/>
<feature type="binding site" evidence="15">
    <location>
        <position position="226"/>
    </location>
    <ligand>
        <name>substrate</name>
    </ligand>
</feature>
<keyword evidence="21" id="KW-1185">Reference proteome</keyword>
<gene>
    <name evidence="15" type="primary">asd</name>
    <name evidence="19" type="ORF">F7P68_0001225</name>
    <name evidence="18" type="ORF">SN16_01205</name>
</gene>
<proteinExistence type="inferred from homology"/>
<dbReference type="Proteomes" id="UP000527860">
    <property type="component" value="Unassembled WGS sequence"/>
</dbReference>
<evidence type="ECO:0000256" key="16">
    <source>
        <dbReference type="PIRSR" id="PIRSR000148-1"/>
    </source>
</evidence>
<dbReference type="RefSeq" id="WP_040104780.1">
    <property type="nucleotide sequence ID" value="NZ_JABEVU030000001.1"/>
</dbReference>
<comment type="caution">
    <text evidence="18">The sequence shown here is derived from an EMBL/GenBank/DDBJ whole genome shotgun (WGS) entry which is preliminary data.</text>
</comment>
<evidence type="ECO:0000256" key="10">
    <source>
        <dbReference type="ARBA" id="ARBA00022915"/>
    </source>
</evidence>
<evidence type="ECO:0000256" key="15">
    <source>
        <dbReference type="HAMAP-Rule" id="MF_02121"/>
    </source>
</evidence>
<feature type="binding site" evidence="15">
    <location>
        <begin position="156"/>
        <end position="157"/>
    </location>
    <ligand>
        <name>NADP(+)</name>
        <dbReference type="ChEBI" id="CHEBI:58349"/>
    </ligand>
</feature>
<dbReference type="Gene3D" id="3.30.360.10">
    <property type="entry name" value="Dihydrodipicolinate Reductase, domain 2"/>
    <property type="match status" value="1"/>
</dbReference>
<dbReference type="GO" id="GO:0004073">
    <property type="term" value="F:aspartate-semialdehyde dehydrogenase activity"/>
    <property type="evidence" value="ECO:0007669"/>
    <property type="project" value="UniProtKB-UniRule"/>
</dbReference>
<protein>
    <recommendedName>
        <fullName evidence="6 15">Aspartate-semialdehyde dehydrogenase</fullName>
        <shortName evidence="15">ASA dehydrogenase</shortName>
        <shortName evidence="15">ASADH</shortName>
        <ecNumber evidence="6 15">1.2.1.11</ecNumber>
    </recommendedName>
    <alternativeName>
        <fullName evidence="15">Aspartate-beta-semialdehyde dehydrogenase</fullName>
    </alternativeName>
</protein>
<dbReference type="HAMAP" id="MF_02121">
    <property type="entry name" value="ASADH"/>
    <property type="match status" value="1"/>
</dbReference>
<dbReference type="GO" id="GO:0009089">
    <property type="term" value="P:lysine biosynthetic process via diaminopimelate"/>
    <property type="evidence" value="ECO:0007669"/>
    <property type="project" value="UniProtKB-UniRule"/>
</dbReference>
<feature type="binding site" evidence="15">
    <location>
        <begin position="38"/>
        <end position="39"/>
    </location>
    <ligand>
        <name>NADP(+)</name>
        <dbReference type="ChEBI" id="CHEBI:58349"/>
    </ligand>
</feature>
<dbReference type="OrthoDB" id="9805684at2"/>
<evidence type="ECO:0000256" key="1">
    <source>
        <dbReference type="ARBA" id="ARBA00005021"/>
    </source>
</evidence>
<dbReference type="InterPro" id="IPR036291">
    <property type="entry name" value="NAD(P)-bd_dom_sf"/>
</dbReference>
<comment type="pathway">
    <text evidence="3 15">Amino-acid biosynthesis; L-threonine biosynthesis; L-threonine from L-aspartate: step 2/5.</text>
</comment>
<dbReference type="SMART" id="SM00859">
    <property type="entry name" value="Semialdhyde_dh"/>
    <property type="match status" value="1"/>
</dbReference>
<keyword evidence="12 15" id="KW-0457">Lysine biosynthesis</keyword>
<feature type="binding site" evidence="15">
    <location>
        <position position="99"/>
    </location>
    <ligand>
        <name>phosphate</name>
        <dbReference type="ChEBI" id="CHEBI:43474"/>
    </ligand>
</feature>
<dbReference type="GO" id="GO:0050661">
    <property type="term" value="F:NADP binding"/>
    <property type="evidence" value="ECO:0007669"/>
    <property type="project" value="UniProtKB-UniRule"/>
</dbReference>
<evidence type="ECO:0000313" key="19">
    <source>
        <dbReference type="EMBL" id="MDB0579158.1"/>
    </source>
</evidence>
<dbReference type="EMBL" id="JXII01000001">
    <property type="protein sequence ID" value="KIH72008.1"/>
    <property type="molecule type" value="Genomic_DNA"/>
</dbReference>
<evidence type="ECO:0000313" key="21">
    <source>
        <dbReference type="Proteomes" id="UP000527860"/>
    </source>
</evidence>
<organism evidence="18 20">
    <name type="scientific">Salinicoccus roseus</name>
    <dbReference type="NCBI Taxonomy" id="45670"/>
    <lineage>
        <taxon>Bacteria</taxon>
        <taxon>Bacillati</taxon>
        <taxon>Bacillota</taxon>
        <taxon>Bacilli</taxon>
        <taxon>Bacillales</taxon>
        <taxon>Staphylococcaceae</taxon>
        <taxon>Salinicoccus</taxon>
    </lineage>
</organism>
<dbReference type="UniPathway" id="UPA00034">
    <property type="reaction ID" value="UER00016"/>
</dbReference>
<comment type="similarity">
    <text evidence="4 15">Belongs to the aspartate-semialdehyde dehydrogenase family.</text>
</comment>